<name>A0A1G2G126_9BACT</name>
<dbReference type="AlphaFoldDB" id="A0A1G2G126"/>
<evidence type="ECO:0000313" key="2">
    <source>
        <dbReference type="Proteomes" id="UP000177480"/>
    </source>
</evidence>
<reference evidence="1 2" key="1">
    <citation type="journal article" date="2016" name="Nat. Commun.">
        <title>Thousands of microbial genomes shed light on interconnected biogeochemical processes in an aquifer system.</title>
        <authorList>
            <person name="Anantharaman K."/>
            <person name="Brown C.T."/>
            <person name="Hug L.A."/>
            <person name="Sharon I."/>
            <person name="Castelle C.J."/>
            <person name="Probst A.J."/>
            <person name="Thomas B.C."/>
            <person name="Singh A."/>
            <person name="Wilkins M.J."/>
            <person name="Karaoz U."/>
            <person name="Brodie E.L."/>
            <person name="Williams K.H."/>
            <person name="Hubbard S.S."/>
            <person name="Banfield J.F."/>
        </authorList>
    </citation>
    <scope>NUCLEOTIDE SEQUENCE [LARGE SCALE GENOMIC DNA]</scope>
</reference>
<comment type="caution">
    <text evidence="1">The sequence shown here is derived from an EMBL/GenBank/DDBJ whole genome shotgun (WGS) entry which is preliminary data.</text>
</comment>
<sequence>MENRLYPKEGEVFEMTGDFNVNTPEKLIKVLGRTENCEYEGTPLTGIQTAKFKLQRAGGFDAGSVRCYIQKNFGEPARGQWILVFKENFPFHDNHWSIGCADESWRSKSPANSNGVLVIGTKKGAIHLEYEGDNFSSREYMWLVLVE</sequence>
<accession>A0A1G2G126</accession>
<dbReference type="Proteomes" id="UP000177480">
    <property type="component" value="Unassembled WGS sequence"/>
</dbReference>
<organism evidence="1 2">
    <name type="scientific">Candidatus Ryanbacteria bacterium RIFCSPHIGHO2_01_FULL_45_22</name>
    <dbReference type="NCBI Taxonomy" id="1802114"/>
    <lineage>
        <taxon>Bacteria</taxon>
        <taxon>Candidatus Ryaniibacteriota</taxon>
    </lineage>
</organism>
<dbReference type="STRING" id="1802114.A2719_03635"/>
<protein>
    <submittedName>
        <fullName evidence="1">Uncharacterized protein</fullName>
    </submittedName>
</protein>
<dbReference type="EMBL" id="MHNK01000010">
    <property type="protein sequence ID" value="OGZ44023.1"/>
    <property type="molecule type" value="Genomic_DNA"/>
</dbReference>
<proteinExistence type="predicted"/>
<evidence type="ECO:0000313" key="1">
    <source>
        <dbReference type="EMBL" id="OGZ44023.1"/>
    </source>
</evidence>
<gene>
    <name evidence="1" type="ORF">A2719_03635</name>
</gene>